<reference evidence="1 2" key="1">
    <citation type="submission" date="2018-09" db="EMBL/GenBank/DDBJ databases">
        <title>Profundibacter amoris BAR1 gen. nov., sp. nov., a new member of the Roseobacter clade isolated at Lokis Castle Vent Field on the Arctic Mid-Oceanic Ridge.</title>
        <authorList>
            <person name="Le Moine Bauer S."/>
            <person name="Sjoeberg A.G."/>
            <person name="L'Haridon S."/>
            <person name="Stokke R."/>
            <person name="Roalkvam I."/>
            <person name="Steen I.H."/>
            <person name="Dahle H."/>
        </authorList>
    </citation>
    <scope>NUCLEOTIDE SEQUENCE [LARGE SCALE GENOMIC DNA]</scope>
    <source>
        <strain evidence="1 2">BAR1</strain>
    </source>
</reference>
<accession>A0A347UIB4</accession>
<name>A0A347UIB4_9RHOB</name>
<dbReference type="OrthoDB" id="4846903at2"/>
<evidence type="ECO:0000313" key="1">
    <source>
        <dbReference type="EMBL" id="AXX98592.1"/>
    </source>
</evidence>
<protein>
    <submittedName>
        <fullName evidence="1">Uncharacterized protein</fullName>
    </submittedName>
</protein>
<dbReference type="Proteomes" id="UP000261704">
    <property type="component" value="Chromosome"/>
</dbReference>
<evidence type="ECO:0000313" key="2">
    <source>
        <dbReference type="Proteomes" id="UP000261704"/>
    </source>
</evidence>
<dbReference type="KEGG" id="pamo:BAR1_12055"/>
<dbReference type="EMBL" id="CP032125">
    <property type="protein sequence ID" value="AXX98592.1"/>
    <property type="molecule type" value="Genomic_DNA"/>
</dbReference>
<keyword evidence="2" id="KW-1185">Reference proteome</keyword>
<dbReference type="AlphaFoldDB" id="A0A347UIB4"/>
<proteinExistence type="predicted"/>
<gene>
    <name evidence="1" type="ORF">BAR1_12055</name>
</gene>
<organism evidence="1 2">
    <name type="scientific">Profundibacter amoris</name>
    <dbReference type="NCBI Taxonomy" id="2171755"/>
    <lineage>
        <taxon>Bacteria</taxon>
        <taxon>Pseudomonadati</taxon>
        <taxon>Pseudomonadota</taxon>
        <taxon>Alphaproteobacteria</taxon>
        <taxon>Rhodobacterales</taxon>
        <taxon>Paracoccaceae</taxon>
        <taxon>Profundibacter</taxon>
    </lineage>
</organism>
<sequence length="704" mass="75871">MVARGKFFLYDSIKPALPAGKYTLRTELDLDGSTVSSPQVAPLETHFIVTAPRMKLPPDQALMTYPPANSEGAYENRLPQIVLKKKTLPWDRVAAPPDVEFHGQKVTGKTPWLALIVIAEGEGQIVHDQPYAECVTPGTVLEGPVDTPKASYLSVPKSTVDAIFPTVDDLRLLTHVREVNPDDTENAMGDDDGFLAVVIANRMPQYDTVNCQPKAYTACLINLEGQLGVLPPPAPPRKFFELDDLFLNEAVATFAASVYSGAAVPLTVGPERRVLDIGDATAISDAIRRGEIVFHEGTLVDRVGANADGLNLIGSIDAVDFLDANFADLTENASADDKPVLRVESSFAGFDFPLYNILQEQFFRFPVLTSWRFTCAGAGGFQELMSNLDVGLLGTVAKGGYERPQADCVPDAGGESSGDAPATRIPLEVAETGHVGLPHLTRIGETTNSWYRGPFSPHQLLRNPLAAEAQFPVLAHVSDHLRMMTPDGREDVSLAVAFETGRLLAMSQPSFVAAVQRWRAENFGVSRARAFQKGAILDKKDLLKQLVSPRDLDLIEDAIREGLLPRLMEGGIIGAVERDHVAAVSMPRELVDPAVAVDALKGNFNNILAVGLGLDRAVVDMIAKEPASLTSLTALKNAQPGLVGDGAVDFDSKIDAILNETLEIGLGQLAQMTVGKGKVTEETVLNTKPFDTLDDFIIDRLGGK</sequence>